<dbReference type="OrthoDB" id="9804721at2"/>
<evidence type="ECO:0000313" key="3">
    <source>
        <dbReference type="EMBL" id="SLN50145.1"/>
    </source>
</evidence>
<keyword evidence="4" id="KW-1185">Reference proteome</keyword>
<dbReference type="CDD" id="cd00293">
    <property type="entry name" value="USP-like"/>
    <property type="match status" value="1"/>
</dbReference>
<protein>
    <submittedName>
        <fullName evidence="3">Universal stress protein family protein</fullName>
    </submittedName>
</protein>
<evidence type="ECO:0000256" key="1">
    <source>
        <dbReference type="ARBA" id="ARBA00008791"/>
    </source>
</evidence>
<dbReference type="SUPFAM" id="SSF52402">
    <property type="entry name" value="Adenine nucleotide alpha hydrolases-like"/>
    <property type="match status" value="1"/>
</dbReference>
<organism evidence="3 4">
    <name type="scientific">Pseudoruegeria aquimaris</name>
    <dbReference type="NCBI Taxonomy" id="393663"/>
    <lineage>
        <taxon>Bacteria</taxon>
        <taxon>Pseudomonadati</taxon>
        <taxon>Pseudomonadota</taxon>
        <taxon>Alphaproteobacteria</taxon>
        <taxon>Rhodobacterales</taxon>
        <taxon>Roseobacteraceae</taxon>
        <taxon>Pseudoruegeria</taxon>
    </lineage>
</organism>
<comment type="similarity">
    <text evidence="1">Belongs to the universal stress protein A family.</text>
</comment>
<gene>
    <name evidence="3" type="ORF">PSA7680_02595</name>
</gene>
<dbReference type="EMBL" id="FWFQ01000018">
    <property type="protein sequence ID" value="SLN50145.1"/>
    <property type="molecule type" value="Genomic_DNA"/>
</dbReference>
<evidence type="ECO:0000313" key="4">
    <source>
        <dbReference type="Proteomes" id="UP000193409"/>
    </source>
</evidence>
<evidence type="ECO:0000259" key="2">
    <source>
        <dbReference type="Pfam" id="PF00582"/>
    </source>
</evidence>
<dbReference type="PRINTS" id="PR01438">
    <property type="entry name" value="UNVRSLSTRESS"/>
</dbReference>
<dbReference type="AlphaFoldDB" id="A0A1Y5SWK3"/>
<sequence>MTYKSLLTISCDPGKTGNVLETAVALARRGEAHLDVLSLGVDPTQPMVCYGQGNALITQELLIEARERARKNEEDLKSRLQREEISWGCDAAAAQIDGITRIVGLRARYADLVILPQPYGEGSGHEQEAILEAALFEGHAPVLVIPDGQVMEDAPKRIVVAWNDSAEALAAIRAALPLLKDAETVSIAVVDPPQHGPDRSDPGGALSQMLARHGVRADIAVLAKTMPRVADVLARHVQDVGAGMLVMGAYGHSRFREAILGGATRDTLEASKVPVLLAR</sequence>
<proteinExistence type="inferred from homology"/>
<reference evidence="3 4" key="1">
    <citation type="submission" date="2017-03" db="EMBL/GenBank/DDBJ databases">
        <authorList>
            <person name="Afonso C.L."/>
            <person name="Miller P.J."/>
            <person name="Scott M.A."/>
            <person name="Spackman E."/>
            <person name="Goraichik I."/>
            <person name="Dimitrov K.M."/>
            <person name="Suarez D.L."/>
            <person name="Swayne D.E."/>
        </authorList>
    </citation>
    <scope>NUCLEOTIDE SEQUENCE [LARGE SCALE GENOMIC DNA]</scope>
    <source>
        <strain evidence="3 4">CECT 7680</strain>
    </source>
</reference>
<accession>A0A1Y5SWK3</accession>
<dbReference type="Gene3D" id="3.40.50.12370">
    <property type="match status" value="1"/>
</dbReference>
<dbReference type="Pfam" id="PF00582">
    <property type="entry name" value="Usp"/>
    <property type="match status" value="1"/>
</dbReference>
<dbReference type="PANTHER" id="PTHR46268">
    <property type="entry name" value="STRESS RESPONSE PROTEIN NHAX"/>
    <property type="match status" value="1"/>
</dbReference>
<feature type="domain" description="UspA" evidence="2">
    <location>
        <begin position="156"/>
        <end position="279"/>
    </location>
</feature>
<name>A0A1Y5SWK3_9RHOB</name>
<dbReference type="PANTHER" id="PTHR46268:SF15">
    <property type="entry name" value="UNIVERSAL STRESS PROTEIN HP_0031"/>
    <property type="match status" value="1"/>
</dbReference>
<dbReference type="Proteomes" id="UP000193409">
    <property type="component" value="Unassembled WGS sequence"/>
</dbReference>
<dbReference type="InterPro" id="IPR006016">
    <property type="entry name" value="UspA"/>
</dbReference>
<dbReference type="InterPro" id="IPR006015">
    <property type="entry name" value="Universal_stress_UspA"/>
</dbReference>